<name>A0A8J2PNA3_9HEXA</name>
<feature type="domain" description="ATPase AAA-type core" evidence="4">
    <location>
        <begin position="2"/>
        <end position="87"/>
    </location>
</feature>
<comment type="caution">
    <text evidence="6">The sequence shown here is derived from an EMBL/GenBank/DDBJ whole genome shotgun (WGS) entry which is preliminary data.</text>
</comment>
<dbReference type="Pfam" id="PF00004">
    <property type="entry name" value="AAA"/>
    <property type="match status" value="1"/>
</dbReference>
<dbReference type="InterPro" id="IPR003959">
    <property type="entry name" value="ATPase_AAA_core"/>
</dbReference>
<proteinExistence type="inferred from homology"/>
<evidence type="ECO:0000259" key="4">
    <source>
        <dbReference type="Pfam" id="PF00004"/>
    </source>
</evidence>
<dbReference type="InterPro" id="IPR050304">
    <property type="entry name" value="MT-severing_AAA_ATPase"/>
</dbReference>
<dbReference type="Proteomes" id="UP000708208">
    <property type="component" value="Unassembled WGS sequence"/>
</dbReference>
<keyword evidence="2" id="KW-0547">Nucleotide-binding</keyword>
<dbReference type="GO" id="GO:0005524">
    <property type="term" value="F:ATP binding"/>
    <property type="evidence" value="ECO:0007669"/>
    <property type="project" value="UniProtKB-KW"/>
</dbReference>
<evidence type="ECO:0000313" key="7">
    <source>
        <dbReference type="Proteomes" id="UP000708208"/>
    </source>
</evidence>
<dbReference type="InterPro" id="IPR041569">
    <property type="entry name" value="AAA_lid_3"/>
</dbReference>
<evidence type="ECO:0000256" key="3">
    <source>
        <dbReference type="ARBA" id="ARBA00022840"/>
    </source>
</evidence>
<feature type="domain" description="AAA ATPase AAA+ lid" evidence="5">
    <location>
        <begin position="111"/>
        <end position="143"/>
    </location>
</feature>
<organism evidence="6 7">
    <name type="scientific">Allacma fusca</name>
    <dbReference type="NCBI Taxonomy" id="39272"/>
    <lineage>
        <taxon>Eukaryota</taxon>
        <taxon>Metazoa</taxon>
        <taxon>Ecdysozoa</taxon>
        <taxon>Arthropoda</taxon>
        <taxon>Hexapoda</taxon>
        <taxon>Collembola</taxon>
        <taxon>Symphypleona</taxon>
        <taxon>Sminthuridae</taxon>
        <taxon>Allacma</taxon>
    </lineage>
</organism>
<dbReference type="FunFam" id="1.10.8.60:FF:000022">
    <property type="entry name" value="Fidgetin like 1"/>
    <property type="match status" value="1"/>
</dbReference>
<dbReference type="OrthoDB" id="10251136at2759"/>
<reference evidence="6" key="1">
    <citation type="submission" date="2021-06" db="EMBL/GenBank/DDBJ databases">
        <authorList>
            <person name="Hodson N. C."/>
            <person name="Mongue J. A."/>
            <person name="Jaron S. K."/>
        </authorList>
    </citation>
    <scope>NUCLEOTIDE SEQUENCE</scope>
</reference>
<keyword evidence="7" id="KW-1185">Reference proteome</keyword>
<dbReference type="EMBL" id="CAJVCH010496298">
    <property type="protein sequence ID" value="CAG7820975.1"/>
    <property type="molecule type" value="Genomic_DNA"/>
</dbReference>
<dbReference type="Pfam" id="PF17862">
    <property type="entry name" value="AAA_lid_3"/>
    <property type="match status" value="1"/>
</dbReference>
<evidence type="ECO:0000256" key="1">
    <source>
        <dbReference type="ARBA" id="ARBA00006914"/>
    </source>
</evidence>
<keyword evidence="3" id="KW-0067">ATP-binding</keyword>
<feature type="non-terminal residue" evidence="6">
    <location>
        <position position="1"/>
    </location>
</feature>
<gene>
    <name evidence="6" type="ORF">AFUS01_LOCUS31340</name>
</gene>
<dbReference type="GO" id="GO:0016887">
    <property type="term" value="F:ATP hydrolysis activity"/>
    <property type="evidence" value="ECO:0007669"/>
    <property type="project" value="InterPro"/>
</dbReference>
<sequence length="164" mass="18541">MVRALFAVARVKQPSVIFIDEIDSILTQRSDTEHESSRRLKTEFLIQFDGCGSKSDDKILVIGVTNRPQELDEAARRRLVKRIYIPLPDCHGRKQLVQNLLGRQNNDLTEEDYVKIAEISEGYSGADMASLCQEASYGPIRDVGVDIQSICAEEVRPMALRDFQ</sequence>
<comment type="similarity">
    <text evidence="1">Belongs to the AAA ATPase family.</text>
</comment>
<dbReference type="PANTHER" id="PTHR23074:SF17">
    <property type="entry name" value="FIDGETIN-LIKE PROTEIN 1"/>
    <property type="match status" value="1"/>
</dbReference>
<evidence type="ECO:0000313" key="6">
    <source>
        <dbReference type="EMBL" id="CAG7820975.1"/>
    </source>
</evidence>
<protein>
    <submittedName>
        <fullName evidence="6">Uncharacterized protein</fullName>
    </submittedName>
</protein>
<dbReference type="AlphaFoldDB" id="A0A8J2PNA3"/>
<accession>A0A8J2PNA3</accession>
<dbReference type="PANTHER" id="PTHR23074">
    <property type="entry name" value="AAA DOMAIN-CONTAINING"/>
    <property type="match status" value="1"/>
</dbReference>
<evidence type="ECO:0000259" key="5">
    <source>
        <dbReference type="Pfam" id="PF17862"/>
    </source>
</evidence>
<evidence type="ECO:0000256" key="2">
    <source>
        <dbReference type="ARBA" id="ARBA00022741"/>
    </source>
</evidence>